<accession>A0ABD2KKE9</accession>
<dbReference type="SMART" id="SM00128">
    <property type="entry name" value="IPPc"/>
    <property type="match status" value="1"/>
</dbReference>
<organism evidence="6 7">
    <name type="scientific">Heterodera schachtii</name>
    <name type="common">Sugarbeet cyst nematode worm</name>
    <name type="synonym">Tylenchus schachtii</name>
    <dbReference type="NCBI Taxonomy" id="97005"/>
    <lineage>
        <taxon>Eukaryota</taxon>
        <taxon>Metazoa</taxon>
        <taxon>Ecdysozoa</taxon>
        <taxon>Nematoda</taxon>
        <taxon>Chromadorea</taxon>
        <taxon>Rhabditida</taxon>
        <taxon>Tylenchina</taxon>
        <taxon>Tylenchomorpha</taxon>
        <taxon>Tylenchoidea</taxon>
        <taxon>Heteroderidae</taxon>
        <taxon>Heteroderinae</taxon>
        <taxon>Heterodera</taxon>
    </lineage>
</organism>
<dbReference type="SUPFAM" id="SSF56219">
    <property type="entry name" value="DNase I-like"/>
    <property type="match status" value="1"/>
</dbReference>
<dbReference type="Gene3D" id="3.60.10.10">
    <property type="entry name" value="Endonuclease/exonuclease/phosphatase"/>
    <property type="match status" value="1"/>
</dbReference>
<proteinExistence type="inferred from homology"/>
<gene>
    <name evidence="6" type="ORF">niasHS_002587</name>
</gene>
<dbReference type="PANTHER" id="PTHR12997">
    <property type="entry name" value="TYPE I INOSITOL-1,4,5-TRISPHOSPHATE 5-PHOSPHATASE"/>
    <property type="match status" value="1"/>
</dbReference>
<dbReference type="AlphaFoldDB" id="A0ABD2KKE9"/>
<dbReference type="EMBL" id="JBICCN010000015">
    <property type="protein sequence ID" value="KAL3103401.1"/>
    <property type="molecule type" value="Genomic_DNA"/>
</dbReference>
<keyword evidence="2" id="KW-0378">Hydrolase</keyword>
<dbReference type="Proteomes" id="UP001620645">
    <property type="component" value="Unassembled WGS sequence"/>
</dbReference>
<keyword evidence="7" id="KW-1185">Reference proteome</keyword>
<comment type="caution">
    <text evidence="6">The sequence shown here is derived from an EMBL/GenBank/DDBJ whole genome shotgun (WGS) entry which is preliminary data.</text>
</comment>
<evidence type="ECO:0000259" key="5">
    <source>
        <dbReference type="SMART" id="SM00128"/>
    </source>
</evidence>
<sequence length="484" mass="55955">MESCEFQCSELKTKRILLITSNVGSLFTENSSEMRNYWLGQILAIVNQKKPIFFALHLQESGGKNYRQHSREMPELVDELQNKMTALDFNFSRCFLDIDFELVEDFTALSSLFFVHRSAVDYTFLYNFQRQKFCSIAQKSVTIVNGLNKIGFIRKEKFSHCFWPSFRWARKGFLHTRWKIGARVFDFINIHLFHDESNLNFIENPNEYSANRQKALEHTLHRFEGFNGGNFEGESNCFLFGDFNFRLNLGSFVKKLTGQASEREVVIVGADNESVARGHSVSDSSSCGGNASPAVRTDDSEDSGLARTTHSTSSSEAEEIRSSSCEDLEQKAEETDTLKMVRRKSSVIEYFRPIARDSLSPNDDPHKTDTDWVLRIGKKRFEYCDPNWLTGEWKAYREDDCEPKMYQLRECRIDFAPTYPWSEEPNCPKQFMNTRPPAWCDRVLFNKNALANLIQRDPNVEYVSLGNDQCIGDHKPVMLLFSLH</sequence>
<evidence type="ECO:0000313" key="6">
    <source>
        <dbReference type="EMBL" id="KAL3103401.1"/>
    </source>
</evidence>
<comment type="similarity">
    <text evidence="3">Belongs to the inositol 1,4,5-trisphosphate 5-phosphatase type I family.</text>
</comment>
<dbReference type="InterPro" id="IPR000300">
    <property type="entry name" value="IPPc"/>
</dbReference>
<evidence type="ECO:0000313" key="7">
    <source>
        <dbReference type="Proteomes" id="UP001620645"/>
    </source>
</evidence>
<evidence type="ECO:0000256" key="2">
    <source>
        <dbReference type="ARBA" id="ARBA00022801"/>
    </source>
</evidence>
<dbReference type="InterPro" id="IPR036691">
    <property type="entry name" value="Endo/exonu/phosph_ase_sf"/>
</dbReference>
<evidence type="ECO:0000256" key="4">
    <source>
        <dbReference type="SAM" id="MobiDB-lite"/>
    </source>
</evidence>
<feature type="region of interest" description="Disordered" evidence="4">
    <location>
        <begin position="277"/>
        <end position="332"/>
    </location>
</feature>
<dbReference type="InterPro" id="IPR039737">
    <property type="entry name" value="INPP5A"/>
</dbReference>
<dbReference type="PANTHER" id="PTHR12997:SF2">
    <property type="entry name" value="INOSITOL POLYPHOSPHATE-5-PHOSPHATASE A"/>
    <property type="match status" value="1"/>
</dbReference>
<dbReference type="EC" id="3.1.3.56" evidence="1"/>
<reference evidence="6 7" key="1">
    <citation type="submission" date="2024-10" db="EMBL/GenBank/DDBJ databases">
        <authorList>
            <person name="Kim D."/>
        </authorList>
    </citation>
    <scope>NUCLEOTIDE SEQUENCE [LARGE SCALE GENOMIC DNA]</scope>
    <source>
        <strain evidence="6">Taebaek</strain>
    </source>
</reference>
<protein>
    <recommendedName>
        <fullName evidence="1">inositol-polyphosphate 5-phosphatase</fullName>
        <ecNumber evidence="1">3.1.3.56</ecNumber>
    </recommendedName>
</protein>
<evidence type="ECO:0000256" key="1">
    <source>
        <dbReference type="ARBA" id="ARBA00012997"/>
    </source>
</evidence>
<evidence type="ECO:0000256" key="3">
    <source>
        <dbReference type="ARBA" id="ARBA00023599"/>
    </source>
</evidence>
<dbReference type="Pfam" id="PF22669">
    <property type="entry name" value="Exo_endo_phos2"/>
    <property type="match status" value="1"/>
</dbReference>
<name>A0ABD2KKE9_HETSC</name>
<feature type="domain" description="Inositol polyphosphate-related phosphatase" evidence="5">
    <location>
        <begin position="12"/>
        <end position="484"/>
    </location>
</feature>
<dbReference type="GO" id="GO:0004445">
    <property type="term" value="F:inositol-polyphosphate 5-phosphatase activity"/>
    <property type="evidence" value="ECO:0007669"/>
    <property type="project" value="UniProtKB-EC"/>
</dbReference>